<accession>A0A0B0N146</accession>
<comment type="caution">
    <text evidence="1">The sequence shown here is derived from an EMBL/GenBank/DDBJ whole genome shotgun (WGS) entry which is preliminary data.</text>
</comment>
<sequence>MDSPISHTIDHLKKALPRTLHLTVGLPVQLGSELPVQAKFSPQSEYPFGLNLYCTHILREARSLKEHLSRLAPFNLRSSDYPSRLNPFLQHMQDLMSCKP</sequence>
<dbReference type="EMBL" id="JRRC01419907">
    <property type="protein sequence ID" value="KHG04876.1"/>
    <property type="molecule type" value="Genomic_DNA"/>
</dbReference>
<protein>
    <submittedName>
        <fullName evidence="1">Uncharacterized protein</fullName>
    </submittedName>
</protein>
<keyword evidence="2" id="KW-1185">Reference proteome</keyword>
<reference evidence="2" key="1">
    <citation type="submission" date="2014-09" db="EMBL/GenBank/DDBJ databases">
        <authorList>
            <person name="Mudge J."/>
            <person name="Ramaraj T."/>
            <person name="Lindquist I.E."/>
            <person name="Bharti A.K."/>
            <person name="Sundararajan A."/>
            <person name="Cameron C.T."/>
            <person name="Woodward J.E."/>
            <person name="May G.D."/>
            <person name="Brubaker C."/>
            <person name="Broadhvest J."/>
            <person name="Wilkins T.A."/>
        </authorList>
    </citation>
    <scope>NUCLEOTIDE SEQUENCE</scope>
    <source>
        <strain evidence="2">cv. AKA8401</strain>
    </source>
</reference>
<dbReference type="AlphaFoldDB" id="A0A0B0N146"/>
<gene>
    <name evidence="1" type="ORF">F383_28975</name>
</gene>
<proteinExistence type="predicted"/>
<evidence type="ECO:0000313" key="1">
    <source>
        <dbReference type="EMBL" id="KHG04876.1"/>
    </source>
</evidence>
<organism evidence="1 2">
    <name type="scientific">Gossypium arboreum</name>
    <name type="common">Tree cotton</name>
    <name type="synonym">Gossypium nanking</name>
    <dbReference type="NCBI Taxonomy" id="29729"/>
    <lineage>
        <taxon>Eukaryota</taxon>
        <taxon>Viridiplantae</taxon>
        <taxon>Streptophyta</taxon>
        <taxon>Embryophyta</taxon>
        <taxon>Tracheophyta</taxon>
        <taxon>Spermatophyta</taxon>
        <taxon>Magnoliopsida</taxon>
        <taxon>eudicotyledons</taxon>
        <taxon>Gunneridae</taxon>
        <taxon>Pentapetalae</taxon>
        <taxon>rosids</taxon>
        <taxon>malvids</taxon>
        <taxon>Malvales</taxon>
        <taxon>Malvaceae</taxon>
        <taxon>Malvoideae</taxon>
        <taxon>Gossypium</taxon>
    </lineage>
</organism>
<evidence type="ECO:0000313" key="2">
    <source>
        <dbReference type="Proteomes" id="UP000032142"/>
    </source>
</evidence>
<name>A0A0B0N146_GOSAR</name>
<dbReference type="Proteomes" id="UP000032142">
    <property type="component" value="Unassembled WGS sequence"/>
</dbReference>